<feature type="coiled-coil region" evidence="1">
    <location>
        <begin position="233"/>
        <end position="260"/>
    </location>
</feature>
<evidence type="ECO:0000256" key="1">
    <source>
        <dbReference type="SAM" id="Coils"/>
    </source>
</evidence>
<keyword evidence="4" id="KW-1185">Reference proteome</keyword>
<sequence length="261" mass="26633">MPPRSRSGTPEHLTAENLETLAAAVAEGKRATVYLREATPSLGIEAGCSAKVVSVEGKTVVIRPKGVNDELPFEAEELRMTRIAPEPVASPKSAARPAAQRKPTPGPDAGASAPTSAPKSPSKPAASTSAPKSPSKPAASTSAPKSPPKPAASTQAAISTATPNSRRGKKAPNGVSVTIHAGSDNDWTVTVVNGAKRPGKGVPVTAEAVDRAVRELGEPTVIEAVQSVISAAREAAEQRIATLSKELDEARRALEALGATS</sequence>
<dbReference type="EMBL" id="RKLO01000004">
    <property type="protein sequence ID" value="RVW01887.1"/>
    <property type="molecule type" value="Genomic_DNA"/>
</dbReference>
<feature type="compositionally biased region" description="Low complexity" evidence="2">
    <location>
        <begin position="151"/>
        <end position="162"/>
    </location>
</feature>
<accession>A0A3S3B2W9</accession>
<name>A0A3S3B2W9_9NOCA</name>
<gene>
    <name evidence="3" type="ORF">EGT50_10460</name>
</gene>
<keyword evidence="3" id="KW-0396">Initiation factor</keyword>
<protein>
    <submittedName>
        <fullName evidence="3">Translation initiation factor</fullName>
    </submittedName>
</protein>
<feature type="region of interest" description="Disordered" evidence="2">
    <location>
        <begin position="82"/>
        <end position="181"/>
    </location>
</feature>
<keyword evidence="3" id="KW-0648">Protein biosynthesis</keyword>
<dbReference type="AlphaFoldDB" id="A0A3S3B2W9"/>
<dbReference type="GO" id="GO:0003743">
    <property type="term" value="F:translation initiation factor activity"/>
    <property type="evidence" value="ECO:0007669"/>
    <property type="project" value="UniProtKB-KW"/>
</dbReference>
<evidence type="ECO:0000256" key="2">
    <source>
        <dbReference type="SAM" id="MobiDB-lite"/>
    </source>
</evidence>
<feature type="compositionally biased region" description="Low complexity" evidence="2">
    <location>
        <begin position="111"/>
        <end position="144"/>
    </location>
</feature>
<reference evidence="3 4" key="1">
    <citation type="submission" date="2018-11" db="EMBL/GenBank/DDBJ databases">
        <title>Rhodococcus spongicola sp. nov. and Rhodococcus xishaensis sp. nov. from marine sponges.</title>
        <authorList>
            <person name="Li L."/>
            <person name="Lin H.W."/>
        </authorList>
    </citation>
    <scope>NUCLEOTIDE SEQUENCE [LARGE SCALE GENOMIC DNA]</scope>
    <source>
        <strain evidence="3 4">LHW51113</strain>
    </source>
</reference>
<dbReference type="Proteomes" id="UP000283479">
    <property type="component" value="Unassembled WGS sequence"/>
</dbReference>
<comment type="caution">
    <text evidence="3">The sequence shown here is derived from an EMBL/GenBank/DDBJ whole genome shotgun (WGS) entry which is preliminary data.</text>
</comment>
<evidence type="ECO:0000313" key="3">
    <source>
        <dbReference type="EMBL" id="RVW01887.1"/>
    </source>
</evidence>
<evidence type="ECO:0000313" key="4">
    <source>
        <dbReference type="Proteomes" id="UP000283479"/>
    </source>
</evidence>
<organism evidence="3 4">
    <name type="scientific">Rhodococcus xishaensis</name>
    <dbReference type="NCBI Taxonomy" id="2487364"/>
    <lineage>
        <taxon>Bacteria</taxon>
        <taxon>Bacillati</taxon>
        <taxon>Actinomycetota</taxon>
        <taxon>Actinomycetes</taxon>
        <taxon>Mycobacteriales</taxon>
        <taxon>Nocardiaceae</taxon>
        <taxon>Rhodococcus</taxon>
    </lineage>
</organism>
<proteinExistence type="predicted"/>
<dbReference type="RefSeq" id="WP_127954072.1">
    <property type="nucleotide sequence ID" value="NZ_RKLO01000004.1"/>
</dbReference>
<keyword evidence="1" id="KW-0175">Coiled coil</keyword>
<dbReference type="OrthoDB" id="4373871at2"/>